<dbReference type="RefSeq" id="WP_172454919.1">
    <property type="nucleotide sequence ID" value="NZ_JANJZD010000002.1"/>
</dbReference>
<evidence type="ECO:0000256" key="1">
    <source>
        <dbReference type="SAM" id="MobiDB-lite"/>
    </source>
</evidence>
<name>A0A2K4ZB44_9FIRM</name>
<keyword evidence="4" id="KW-1185">Reference proteome</keyword>
<evidence type="ECO:0000256" key="2">
    <source>
        <dbReference type="SAM" id="SignalP"/>
    </source>
</evidence>
<sequence length="740" mass="83452">MRSKKISCASLALLLLLISVLGTACGNQEREGVVNQEQTDETADTGSEGSNEPALDGPVPAAGGRPMLIKTSVPTEDTVGQPAVEAYAAAPDLSNIDNLWQYYMGDEMAAKLVANNFVVTEGGGHEFFEVYEQNRYKVRASFVTVDSLMHTYHLYFSHLLRNIERTQLSERLTQLSRRMLDNSAAQYEQLSGSEWEEAAKRNVAFFTVGAKLLDDNTQIPAYAEDMVQWELDCINRAEGIEVSTITGEDEDYSQYVPRGYYEGDLGLERYFRAMMWYGRIHFEQENEDLDRSALLMTKALFEDAEAYGLWEAIYAVTAFFAGASDDLGVCEYQTVIQQVYGEEFHVDDLAGNGGAFEQFHEMTASLSAPLINSLPVRDGEANTIPGFRFMGQRFTIDAAVMQELIYSRVEENGAGERRMLPDVLDVPAALGSDLALRLLTENGAVEYAGYLENMNWLREGLSRENTTLWSASLYAGWLNTLRPLLTPKGEGYPVFMQSEEWLKKGLECFAGSFAELKHDTVLYSKQVMAEMGGDYNEQTPDDRGYVEPEPLVYERFVNLAGQTAEGLKQYGMLDAADEENLARLTEIAGRLQTISEKELREELPTEDEFEFIKTYGGNLEHFWRESLRDENSGEQLLVEEYPAAMVTDIATDPNGQVLEVATGNPATVYVVVKVDGKVKIASGSVYSFYQFAWPLSDRLTDSKWRQMMGLQVDENGYYNYDERVEKPEWTRSYRYSYEWE</sequence>
<evidence type="ECO:0008006" key="5">
    <source>
        <dbReference type="Google" id="ProtNLM"/>
    </source>
</evidence>
<evidence type="ECO:0000313" key="3">
    <source>
        <dbReference type="EMBL" id="SOY27659.1"/>
    </source>
</evidence>
<protein>
    <recommendedName>
        <fullName evidence="5">DUF3160 domain-containing protein</fullName>
    </recommendedName>
</protein>
<accession>A0A2K4ZB44</accession>
<dbReference type="AlphaFoldDB" id="A0A2K4ZB44"/>
<dbReference type="InterPro" id="IPR022601">
    <property type="entry name" value="DUF3160"/>
</dbReference>
<evidence type="ECO:0000313" key="4">
    <source>
        <dbReference type="Proteomes" id="UP000236311"/>
    </source>
</evidence>
<gene>
    <name evidence="3" type="ORF">AMURIS_00363</name>
</gene>
<dbReference type="EMBL" id="OFSM01000002">
    <property type="protein sequence ID" value="SOY27659.1"/>
    <property type="molecule type" value="Genomic_DNA"/>
</dbReference>
<dbReference type="SMART" id="SM01325">
    <property type="entry name" value="DUF3160"/>
    <property type="match status" value="1"/>
</dbReference>
<organism evidence="3 4">
    <name type="scientific">Acetatifactor muris</name>
    <dbReference type="NCBI Taxonomy" id="879566"/>
    <lineage>
        <taxon>Bacteria</taxon>
        <taxon>Bacillati</taxon>
        <taxon>Bacillota</taxon>
        <taxon>Clostridia</taxon>
        <taxon>Lachnospirales</taxon>
        <taxon>Lachnospiraceae</taxon>
        <taxon>Acetatifactor</taxon>
    </lineage>
</organism>
<proteinExistence type="predicted"/>
<feature type="region of interest" description="Disordered" evidence="1">
    <location>
        <begin position="29"/>
        <end position="61"/>
    </location>
</feature>
<dbReference type="Pfam" id="PF11369">
    <property type="entry name" value="DUF3160"/>
    <property type="match status" value="1"/>
</dbReference>
<keyword evidence="2" id="KW-0732">Signal</keyword>
<feature type="chain" id="PRO_5038353922" description="DUF3160 domain-containing protein" evidence="2">
    <location>
        <begin position="25"/>
        <end position="740"/>
    </location>
</feature>
<dbReference type="Proteomes" id="UP000236311">
    <property type="component" value="Unassembled WGS sequence"/>
</dbReference>
<feature type="signal peptide" evidence="2">
    <location>
        <begin position="1"/>
        <end position="24"/>
    </location>
</feature>
<reference evidence="3 4" key="1">
    <citation type="submission" date="2018-01" db="EMBL/GenBank/DDBJ databases">
        <authorList>
            <person name="Gaut B.S."/>
            <person name="Morton B.R."/>
            <person name="Clegg M.T."/>
            <person name="Duvall M.R."/>
        </authorList>
    </citation>
    <scope>NUCLEOTIDE SEQUENCE [LARGE SCALE GENOMIC DNA]</scope>
    <source>
        <strain evidence="3">GP69</strain>
    </source>
</reference>
<dbReference type="PROSITE" id="PS51257">
    <property type="entry name" value="PROKAR_LIPOPROTEIN"/>
    <property type="match status" value="1"/>
</dbReference>